<keyword evidence="2" id="KW-1185">Reference proteome</keyword>
<organism evidence="1 2">
    <name type="scientific">Melastoma candidum</name>
    <dbReference type="NCBI Taxonomy" id="119954"/>
    <lineage>
        <taxon>Eukaryota</taxon>
        <taxon>Viridiplantae</taxon>
        <taxon>Streptophyta</taxon>
        <taxon>Embryophyta</taxon>
        <taxon>Tracheophyta</taxon>
        <taxon>Spermatophyta</taxon>
        <taxon>Magnoliopsida</taxon>
        <taxon>eudicotyledons</taxon>
        <taxon>Gunneridae</taxon>
        <taxon>Pentapetalae</taxon>
        <taxon>rosids</taxon>
        <taxon>malvids</taxon>
        <taxon>Myrtales</taxon>
        <taxon>Melastomataceae</taxon>
        <taxon>Melastomatoideae</taxon>
        <taxon>Melastomateae</taxon>
        <taxon>Melastoma</taxon>
    </lineage>
</organism>
<dbReference type="Proteomes" id="UP001057402">
    <property type="component" value="Chromosome 12"/>
</dbReference>
<evidence type="ECO:0000313" key="2">
    <source>
        <dbReference type="Proteomes" id="UP001057402"/>
    </source>
</evidence>
<proteinExistence type="predicted"/>
<evidence type="ECO:0000313" key="1">
    <source>
        <dbReference type="EMBL" id="KAI4304636.1"/>
    </source>
</evidence>
<protein>
    <submittedName>
        <fullName evidence="1">Uncharacterized protein</fullName>
    </submittedName>
</protein>
<accession>A0ACB9L5F5</accession>
<name>A0ACB9L5F5_9MYRT</name>
<comment type="caution">
    <text evidence="1">The sequence shown here is derived from an EMBL/GenBank/DDBJ whole genome shotgun (WGS) entry which is preliminary data.</text>
</comment>
<gene>
    <name evidence="1" type="ORF">MLD38_040116</name>
</gene>
<dbReference type="EMBL" id="CM042891">
    <property type="protein sequence ID" value="KAI4304636.1"/>
    <property type="molecule type" value="Genomic_DNA"/>
</dbReference>
<reference evidence="2" key="1">
    <citation type="journal article" date="2023" name="Front. Plant Sci.">
        <title>Chromosomal-level genome assembly of Melastoma candidum provides insights into trichome evolution.</title>
        <authorList>
            <person name="Zhong Y."/>
            <person name="Wu W."/>
            <person name="Sun C."/>
            <person name="Zou P."/>
            <person name="Liu Y."/>
            <person name="Dai S."/>
            <person name="Zhou R."/>
        </authorList>
    </citation>
    <scope>NUCLEOTIDE SEQUENCE [LARGE SCALE GENOMIC DNA]</scope>
</reference>
<sequence>MSFENPISSTPPRLTLITNQSLQFSNQIRVQVPRTTMSCCGGKCGCGGSGCNCGSSCNGCGMYPDFGSSKQTLASRIVIAGVAPVSMQVEDTEMSFGAENDGCSCGSSCNRAAESRPFKFTIRSNGCNFPPARSLRSSPRASRHENPRPVSILCKNSSTSLENPWEPNTMSTAESPGRASKGAETDDPLLKSGSFIDPSESGDPESHVPGTPNNLADSTSNGPDVPADSTPDGVTKSPATDNMGPASGEDSKSRRRVRPAADAPDWLPKGWTVEDRVRTSGATAGTVDKYYCDPVSKHVFRSKNEVLHYVQTGMRLKRKRNMDSPDGEAADADISSGCKQKRGAAPAPPKLDFDNVPTVTWVAKDRAKDSWVPHVDGREVTKSAQQQWSAAFSWITSTYQ</sequence>